<sequence>MDETPMRFELPATRTLEFTGNRPVPILSCGGDEQSFTVEPRSGFGRIFDLRLNTEDFSFKIPSVPI</sequence>
<dbReference type="Proteomes" id="UP001159405">
    <property type="component" value="Unassembled WGS sequence"/>
</dbReference>
<name>A0ABN8NJF6_9CNID</name>
<evidence type="ECO:0000313" key="1">
    <source>
        <dbReference type="EMBL" id="CAH3108920.1"/>
    </source>
</evidence>
<accession>A0ABN8NJF6</accession>
<dbReference type="EMBL" id="CALNXK010000021">
    <property type="protein sequence ID" value="CAH3108920.1"/>
    <property type="molecule type" value="Genomic_DNA"/>
</dbReference>
<reference evidence="1 2" key="1">
    <citation type="submission" date="2022-05" db="EMBL/GenBank/DDBJ databases">
        <authorList>
            <consortium name="Genoscope - CEA"/>
            <person name="William W."/>
        </authorList>
    </citation>
    <scope>NUCLEOTIDE SEQUENCE [LARGE SCALE GENOMIC DNA]</scope>
</reference>
<comment type="caution">
    <text evidence="1">The sequence shown here is derived from an EMBL/GenBank/DDBJ whole genome shotgun (WGS) entry which is preliminary data.</text>
</comment>
<gene>
    <name evidence="1" type="ORF">PLOB_00017912</name>
</gene>
<evidence type="ECO:0000313" key="2">
    <source>
        <dbReference type="Proteomes" id="UP001159405"/>
    </source>
</evidence>
<proteinExistence type="predicted"/>
<organism evidence="1 2">
    <name type="scientific">Porites lobata</name>
    <dbReference type="NCBI Taxonomy" id="104759"/>
    <lineage>
        <taxon>Eukaryota</taxon>
        <taxon>Metazoa</taxon>
        <taxon>Cnidaria</taxon>
        <taxon>Anthozoa</taxon>
        <taxon>Hexacorallia</taxon>
        <taxon>Scleractinia</taxon>
        <taxon>Fungiina</taxon>
        <taxon>Poritidae</taxon>
        <taxon>Porites</taxon>
    </lineage>
</organism>
<protein>
    <submittedName>
        <fullName evidence="1">Uncharacterized protein</fullName>
    </submittedName>
</protein>
<keyword evidence="2" id="KW-1185">Reference proteome</keyword>